<sequence length="636" mass="67930">MNCNPFHPSALTESVSSPKLSPTDDPTACPAQSSDSLGSSSSTNRSKGRNDDDHPPPNHKTLPSSDHTRRNRSLRGPSLAHRRDFAAKAPGMTRSGSGQSITSFSGGSASSSGGATSKSESHSYDSTGSREYSSRSVEHNVDGDEFGPAHMTNLIKGFAGMVITLPSLIVEAMSNATSASADAAQTLAQATSETTRNLAESTSNVVREGVDTTRDTAATVKDKAVDGVEMVTNSPTTRATLGHRLSDWFNWSSAKQNEQDSTVVMDESEILRAQLEQEIDRSFSGSEAKEEGVSESHTARPFRMGSDGEGGDAQSPSRGSSHQDRDTSSHALGERQRSDKKRRSMELGKDGAMTGGLVKPSEATQEDKVRHFSTQQSRQGSKSLERSGKGNNRDDQESHGAGDPGKSFDCSSQLRHSPSGDGKAGHQGQAAALEEFGRTAGLQYQVDSDSIPVKTQHTYAASSTSGQMNRPREAQQHTQEGSIEPSHCSPGLSPTRSAAPALAGHLQPSVWIEPHHEREEETAARSSFDDLKERFAKYPSTEASEQETTEVSAKHAQQPLQPKLRRDSPPSSPSGSLGLAADHKEVGYGAPVDLARSDEHGTSSTAEHDEVHDHASTSRSHGSGTFRNKMKKLLHV</sequence>
<feature type="compositionally biased region" description="Polar residues" evidence="1">
    <location>
        <begin position="456"/>
        <end position="468"/>
    </location>
</feature>
<feature type="compositionally biased region" description="Basic and acidic residues" evidence="1">
    <location>
        <begin position="287"/>
        <end position="298"/>
    </location>
</feature>
<proteinExistence type="predicted"/>
<keyword evidence="3" id="KW-1185">Reference proteome</keyword>
<accession>A0A238FNN6</accession>
<feature type="compositionally biased region" description="Basic and acidic residues" evidence="1">
    <location>
        <begin position="321"/>
        <end position="337"/>
    </location>
</feature>
<name>A0A238FNN6_9BASI</name>
<feature type="compositionally biased region" description="Low complexity" evidence="1">
    <location>
        <begin position="100"/>
        <end position="118"/>
    </location>
</feature>
<evidence type="ECO:0000256" key="1">
    <source>
        <dbReference type="SAM" id="MobiDB-lite"/>
    </source>
</evidence>
<feature type="region of interest" description="Disordered" evidence="1">
    <location>
        <begin position="456"/>
        <end position="636"/>
    </location>
</feature>
<gene>
    <name evidence="2" type="ORF">BQ2448_6831</name>
</gene>
<feature type="compositionally biased region" description="Polar residues" evidence="1">
    <location>
        <begin position="11"/>
        <end position="20"/>
    </location>
</feature>
<feature type="compositionally biased region" description="Basic and acidic residues" evidence="1">
    <location>
        <begin position="383"/>
        <end position="400"/>
    </location>
</feature>
<feature type="compositionally biased region" description="Low complexity" evidence="1">
    <location>
        <begin position="33"/>
        <end position="45"/>
    </location>
</feature>
<feature type="compositionally biased region" description="Basic and acidic residues" evidence="1">
    <location>
        <begin position="132"/>
        <end position="142"/>
    </location>
</feature>
<feature type="compositionally biased region" description="Basic and acidic residues" evidence="1">
    <location>
        <begin position="513"/>
        <end position="536"/>
    </location>
</feature>
<dbReference type="EMBL" id="FMSP01000020">
    <property type="protein sequence ID" value="SCV74399.1"/>
    <property type="molecule type" value="Genomic_DNA"/>
</dbReference>
<organism evidence="2 3">
    <name type="scientific">Microbotryum intermedium</name>
    <dbReference type="NCBI Taxonomy" id="269621"/>
    <lineage>
        <taxon>Eukaryota</taxon>
        <taxon>Fungi</taxon>
        <taxon>Dikarya</taxon>
        <taxon>Basidiomycota</taxon>
        <taxon>Pucciniomycotina</taxon>
        <taxon>Microbotryomycetes</taxon>
        <taxon>Microbotryales</taxon>
        <taxon>Microbotryaceae</taxon>
        <taxon>Microbotryum</taxon>
    </lineage>
</organism>
<feature type="compositionally biased region" description="Basic and acidic residues" evidence="1">
    <location>
        <begin position="595"/>
        <end position="616"/>
    </location>
</feature>
<protein>
    <submittedName>
        <fullName evidence="2">BQ2448_6831 protein</fullName>
    </submittedName>
</protein>
<dbReference type="Proteomes" id="UP000198372">
    <property type="component" value="Unassembled WGS sequence"/>
</dbReference>
<feature type="region of interest" description="Disordered" evidence="1">
    <location>
        <begin position="281"/>
        <end position="434"/>
    </location>
</feature>
<dbReference type="OrthoDB" id="2537612at2759"/>
<feature type="compositionally biased region" description="Polar residues" evidence="1">
    <location>
        <begin position="617"/>
        <end position="626"/>
    </location>
</feature>
<dbReference type="AlphaFoldDB" id="A0A238FNN6"/>
<reference evidence="3" key="1">
    <citation type="submission" date="2016-09" db="EMBL/GenBank/DDBJ databases">
        <authorList>
            <person name="Jeantristanb JTB J.-T."/>
            <person name="Ricardo R."/>
        </authorList>
    </citation>
    <scope>NUCLEOTIDE SEQUENCE [LARGE SCALE GENOMIC DNA]</scope>
</reference>
<evidence type="ECO:0000313" key="2">
    <source>
        <dbReference type="EMBL" id="SCV74399.1"/>
    </source>
</evidence>
<feature type="compositionally biased region" description="Polar residues" evidence="1">
    <location>
        <begin position="372"/>
        <end position="382"/>
    </location>
</feature>
<evidence type="ECO:0000313" key="3">
    <source>
        <dbReference type="Proteomes" id="UP000198372"/>
    </source>
</evidence>
<feature type="region of interest" description="Disordered" evidence="1">
    <location>
        <begin position="1"/>
        <end position="144"/>
    </location>
</feature>